<dbReference type="PROSITE" id="PS50005">
    <property type="entry name" value="TPR"/>
    <property type="match status" value="1"/>
</dbReference>
<evidence type="ECO:0000256" key="3">
    <source>
        <dbReference type="PROSITE-ProRule" id="PRU00339"/>
    </source>
</evidence>
<evidence type="ECO:0000313" key="4">
    <source>
        <dbReference type="EMBL" id="KAK3266234.1"/>
    </source>
</evidence>
<dbReference type="SUPFAM" id="SSF48452">
    <property type="entry name" value="TPR-like"/>
    <property type="match status" value="1"/>
</dbReference>
<accession>A0AAE0FUG6</accession>
<comment type="caution">
    <text evidence="4">The sequence shown here is derived from an EMBL/GenBank/DDBJ whole genome shotgun (WGS) entry which is preliminary data.</text>
</comment>
<proteinExistence type="predicted"/>
<evidence type="ECO:0000256" key="1">
    <source>
        <dbReference type="ARBA" id="ARBA00022737"/>
    </source>
</evidence>
<feature type="repeat" description="TPR" evidence="3">
    <location>
        <begin position="132"/>
        <end position="165"/>
    </location>
</feature>
<keyword evidence="2 3" id="KW-0802">TPR repeat</keyword>
<reference evidence="4 5" key="1">
    <citation type="journal article" date="2015" name="Genome Biol. Evol.">
        <title>Comparative Genomics of a Bacterivorous Green Alga Reveals Evolutionary Causalities and Consequences of Phago-Mixotrophic Mode of Nutrition.</title>
        <authorList>
            <person name="Burns J.A."/>
            <person name="Paasch A."/>
            <person name="Narechania A."/>
            <person name="Kim E."/>
        </authorList>
    </citation>
    <scope>NUCLEOTIDE SEQUENCE [LARGE SCALE GENOMIC DNA]</scope>
    <source>
        <strain evidence="4 5">PLY_AMNH</strain>
    </source>
</reference>
<keyword evidence="1" id="KW-0677">Repeat</keyword>
<organism evidence="4 5">
    <name type="scientific">Cymbomonas tetramitiformis</name>
    <dbReference type="NCBI Taxonomy" id="36881"/>
    <lineage>
        <taxon>Eukaryota</taxon>
        <taxon>Viridiplantae</taxon>
        <taxon>Chlorophyta</taxon>
        <taxon>Pyramimonadophyceae</taxon>
        <taxon>Pyramimonadales</taxon>
        <taxon>Pyramimonadaceae</taxon>
        <taxon>Cymbomonas</taxon>
    </lineage>
</organism>
<dbReference type="PANTHER" id="PTHR22904">
    <property type="entry name" value="TPR REPEAT CONTAINING PROTEIN"/>
    <property type="match status" value="1"/>
</dbReference>
<evidence type="ECO:0000256" key="2">
    <source>
        <dbReference type="ARBA" id="ARBA00022803"/>
    </source>
</evidence>
<dbReference type="InterPro" id="IPR011990">
    <property type="entry name" value="TPR-like_helical_dom_sf"/>
</dbReference>
<sequence>MDKGLKDAANKADSFSSDNIQRSKVAKHLDDPFTNRDLFGVVRGRCLQCDCDAYLKATKEYTLSPGNCTGRRHPDNDPTITHCTKCGCPPDKHAVLESENEKEHGNDAFEFGDFDVALLRYTKAIDHHPCDAKLWSNRSAVYLQKGWFAQALHDADRAVQLEPAWAKPRARKALAHLKLHQVAGSHPACLHLAGSAHSGLKHTQGMKNGFTGTAKEMELNCKHYLGNVMQLAAAARAYRACIKLEPANKEYRRGLEQAERLEKKEQDPKVLAVI</sequence>
<dbReference type="Gene3D" id="1.25.40.10">
    <property type="entry name" value="Tetratricopeptide repeat domain"/>
    <property type="match status" value="1"/>
</dbReference>
<dbReference type="GO" id="GO:0051879">
    <property type="term" value="F:Hsp90 protein binding"/>
    <property type="evidence" value="ECO:0007669"/>
    <property type="project" value="TreeGrafter"/>
</dbReference>
<name>A0AAE0FUG6_9CHLO</name>
<dbReference type="PANTHER" id="PTHR22904:SF523">
    <property type="entry name" value="STRESS-INDUCED-PHOSPHOPROTEIN 1"/>
    <property type="match status" value="1"/>
</dbReference>
<dbReference type="InterPro" id="IPR019734">
    <property type="entry name" value="TPR_rpt"/>
</dbReference>
<evidence type="ECO:0000313" key="5">
    <source>
        <dbReference type="Proteomes" id="UP001190700"/>
    </source>
</evidence>
<gene>
    <name evidence="4" type="ORF">CYMTET_25130</name>
</gene>
<protein>
    <submittedName>
        <fullName evidence="4">Cochaperone protein</fullName>
    </submittedName>
</protein>
<dbReference type="AlphaFoldDB" id="A0AAE0FUG6"/>
<dbReference type="EMBL" id="LGRX02013324">
    <property type="protein sequence ID" value="KAK3266234.1"/>
    <property type="molecule type" value="Genomic_DNA"/>
</dbReference>
<keyword evidence="5" id="KW-1185">Reference proteome</keyword>
<dbReference type="Proteomes" id="UP001190700">
    <property type="component" value="Unassembled WGS sequence"/>
</dbReference>